<dbReference type="EC" id="3.2.1.-" evidence="3"/>
<dbReference type="PATRIC" id="fig|1675527.3.peg.2476"/>
<evidence type="ECO:0000313" key="3">
    <source>
        <dbReference type="EMBL" id="KMW57399.1"/>
    </source>
</evidence>
<gene>
    <name evidence="3" type="ORF">AIOL_002362</name>
</gene>
<comment type="caution">
    <text evidence="3">The sequence shown here is derived from an EMBL/GenBank/DDBJ whole genome shotgun (WGS) entry which is preliminary data.</text>
</comment>
<evidence type="ECO:0000313" key="4">
    <source>
        <dbReference type="Proteomes" id="UP000037178"/>
    </source>
</evidence>
<name>A0A0J9E6E3_9RHOB</name>
<dbReference type="Gene3D" id="1.10.101.10">
    <property type="entry name" value="PGBD-like superfamily/PGBD"/>
    <property type="match status" value="1"/>
</dbReference>
<dbReference type="InterPro" id="IPR031304">
    <property type="entry name" value="SLT_2"/>
</dbReference>
<dbReference type="SUPFAM" id="SSF47090">
    <property type="entry name" value="PGBD-like"/>
    <property type="match status" value="1"/>
</dbReference>
<dbReference type="InterPro" id="IPR036365">
    <property type="entry name" value="PGBD-like_sf"/>
</dbReference>
<keyword evidence="3" id="KW-0378">Hydrolase</keyword>
<feature type="domain" description="Transglycosylase SLT" evidence="2">
    <location>
        <begin position="48"/>
        <end position="341"/>
    </location>
</feature>
<dbReference type="EMBL" id="LFTY01000002">
    <property type="protein sequence ID" value="KMW57399.1"/>
    <property type="molecule type" value="Genomic_DNA"/>
</dbReference>
<dbReference type="Gene3D" id="1.10.530.10">
    <property type="match status" value="1"/>
</dbReference>
<dbReference type="PROSITE" id="PS51318">
    <property type="entry name" value="TAT"/>
    <property type="match status" value="1"/>
</dbReference>
<dbReference type="PANTHER" id="PTHR30163:SF8">
    <property type="entry name" value="LYTIC MUREIN TRANSGLYCOSYLASE"/>
    <property type="match status" value="1"/>
</dbReference>
<dbReference type="STRING" id="1675527.AIOL_002362"/>
<dbReference type="NCBIfam" id="TIGR02283">
    <property type="entry name" value="MltB_2"/>
    <property type="match status" value="1"/>
</dbReference>
<dbReference type="InterPro" id="IPR023346">
    <property type="entry name" value="Lysozyme-like_dom_sf"/>
</dbReference>
<dbReference type="Pfam" id="PF01471">
    <property type="entry name" value="PG_binding_1"/>
    <property type="match status" value="1"/>
</dbReference>
<keyword evidence="4" id="KW-1185">Reference proteome</keyword>
<dbReference type="InterPro" id="IPR043426">
    <property type="entry name" value="MltB-like"/>
</dbReference>
<keyword evidence="3" id="KW-0326">Glycosidase</keyword>
<reference evidence="3 4" key="1">
    <citation type="submission" date="2015-06" db="EMBL/GenBank/DDBJ databases">
        <title>Draft genome sequence of an Alphaproteobacteria species associated to the Mediterranean sponge Oscarella lobularis.</title>
        <authorList>
            <person name="Jourda C."/>
            <person name="Santini S."/>
            <person name="Claverie J.-M."/>
        </authorList>
    </citation>
    <scope>NUCLEOTIDE SEQUENCE [LARGE SCALE GENOMIC DNA]</scope>
    <source>
        <strain evidence="3">IGS</strain>
    </source>
</reference>
<evidence type="ECO:0000259" key="1">
    <source>
        <dbReference type="Pfam" id="PF01471"/>
    </source>
</evidence>
<dbReference type="Proteomes" id="UP000037178">
    <property type="component" value="Unassembled WGS sequence"/>
</dbReference>
<dbReference type="CDD" id="cd13399">
    <property type="entry name" value="Slt35-like"/>
    <property type="match status" value="1"/>
</dbReference>
<dbReference type="InterPro" id="IPR002477">
    <property type="entry name" value="Peptidoglycan-bd-like"/>
</dbReference>
<organism evidence="3 4">
    <name type="scientific">Candidatus Rhodobacter oscarellae</name>
    <dbReference type="NCBI Taxonomy" id="1675527"/>
    <lineage>
        <taxon>Bacteria</taxon>
        <taxon>Pseudomonadati</taxon>
        <taxon>Pseudomonadota</taxon>
        <taxon>Alphaproteobacteria</taxon>
        <taxon>Rhodobacterales</taxon>
        <taxon>Rhodobacter group</taxon>
        <taxon>Rhodobacter</taxon>
    </lineage>
</organism>
<dbReference type="OrthoDB" id="9808544at2"/>
<dbReference type="FunFam" id="1.10.8.350:FF:000001">
    <property type="entry name" value="Lytic murein transglycosylase B"/>
    <property type="match status" value="1"/>
</dbReference>
<dbReference type="Gene3D" id="1.10.8.350">
    <property type="entry name" value="Bacterial muramidase"/>
    <property type="match status" value="1"/>
</dbReference>
<dbReference type="InterPro" id="IPR036366">
    <property type="entry name" value="PGBDSf"/>
</dbReference>
<dbReference type="Pfam" id="PF13406">
    <property type="entry name" value="SLT_2"/>
    <property type="match status" value="1"/>
</dbReference>
<accession>A0A0J9E6E3</accession>
<dbReference type="InterPro" id="IPR006311">
    <property type="entry name" value="TAT_signal"/>
</dbReference>
<protein>
    <submittedName>
        <fullName evidence="3">Membrane-bound lytic murein transglycosylase B</fullName>
        <ecNumber evidence="3">3.2.1.-</ecNumber>
    </submittedName>
</protein>
<dbReference type="GO" id="GO:0009253">
    <property type="term" value="P:peptidoglycan catabolic process"/>
    <property type="evidence" value="ECO:0007669"/>
    <property type="project" value="TreeGrafter"/>
</dbReference>
<proteinExistence type="predicted"/>
<dbReference type="GO" id="GO:0016798">
    <property type="term" value="F:hydrolase activity, acting on glycosyl bonds"/>
    <property type="evidence" value="ECO:0007669"/>
    <property type="project" value="UniProtKB-KW"/>
</dbReference>
<dbReference type="GO" id="GO:0008933">
    <property type="term" value="F:peptidoglycan lytic transglycosylase activity"/>
    <property type="evidence" value="ECO:0007669"/>
    <property type="project" value="TreeGrafter"/>
</dbReference>
<dbReference type="AlphaFoldDB" id="A0A0J9E6E3"/>
<feature type="domain" description="Peptidoglycan binding-like" evidence="1">
    <location>
        <begin position="363"/>
        <end position="417"/>
    </location>
</feature>
<dbReference type="PANTHER" id="PTHR30163">
    <property type="entry name" value="MEMBRANE-BOUND LYTIC MUREIN TRANSGLYCOSYLASE B"/>
    <property type="match status" value="1"/>
</dbReference>
<sequence length="417" mass="44698">MDYIVNLTRRSFSIGATAALLSGCAGGGSVPSTSARGNPALRPAASPQFDAWLTGFRARAAAQGISEQVLNRALRGAAYLPGVIERDQNQFHKRRTLEDYVAIATSQERLAGGRAALRRAGKAMAGIEDRFGVPPEVMAAIWGVETRYGTLRGDFPTISSLATLGFASRRARFFEGQLLAALRILQRGDTTQDKMVGSWAGAMGHTQFIPTTFEGFAVDFDGDGRRDVWAEDPTDALASTANYLAKSGWVRGPRWGYEVRLPTGMRAPSSSKSATWRSFADWTASGIRGVRGERLPKSGSAGLIRPSGDVGPALLITKNFNAIRRYNNADNYVIAVGHLSDRLAGRPGFSASFGPDEYGLTLQDRLRLQNRLAAKGYEIGTVDGVIGKKTLAAIEAYQRKAGLAVTGLPSRALLAAL</sequence>
<dbReference type="InterPro" id="IPR011970">
    <property type="entry name" value="MltB_2"/>
</dbReference>
<dbReference type="SUPFAM" id="SSF53955">
    <property type="entry name" value="Lysozyme-like"/>
    <property type="match status" value="1"/>
</dbReference>
<evidence type="ECO:0000259" key="2">
    <source>
        <dbReference type="Pfam" id="PF13406"/>
    </source>
</evidence>